<keyword evidence="2" id="KW-0479">Metal-binding</keyword>
<comment type="caution">
    <text evidence="8">The sequence shown here is derived from an EMBL/GenBank/DDBJ whole genome shotgun (WGS) entry which is preliminary data.</text>
</comment>
<gene>
    <name evidence="8" type="ORF">E2F43_10080</name>
</gene>
<evidence type="ECO:0000256" key="3">
    <source>
        <dbReference type="ARBA" id="ARBA00023004"/>
    </source>
</evidence>
<feature type="domain" description="Rieske" evidence="7">
    <location>
        <begin position="3"/>
        <end position="101"/>
    </location>
</feature>
<evidence type="ECO:0000256" key="5">
    <source>
        <dbReference type="ARBA" id="ARBA00034078"/>
    </source>
</evidence>
<dbReference type="OrthoDB" id="9800167at2"/>
<accession>A0A4R5LSE8</accession>
<dbReference type="InterPro" id="IPR036922">
    <property type="entry name" value="Rieske_2Fe-2S_sf"/>
</dbReference>
<evidence type="ECO:0000256" key="4">
    <source>
        <dbReference type="ARBA" id="ARBA00023014"/>
    </source>
</evidence>
<dbReference type="CDD" id="cd03467">
    <property type="entry name" value="Rieske"/>
    <property type="match status" value="1"/>
</dbReference>
<evidence type="ECO:0000313" key="8">
    <source>
        <dbReference type="EMBL" id="TDG13845.1"/>
    </source>
</evidence>
<dbReference type="EMBL" id="SMSE01000002">
    <property type="protein sequence ID" value="TDG13845.1"/>
    <property type="molecule type" value="Genomic_DNA"/>
</dbReference>
<reference evidence="8 9" key="1">
    <citation type="submission" date="2019-03" db="EMBL/GenBank/DDBJ databases">
        <title>Seongchinamella monodicae gen. nov., sp. nov., a novel member of the Gammaproteobacteria isolated from a tidal mudflat of beach.</title>
        <authorList>
            <person name="Yang H.G."/>
            <person name="Kang J.W."/>
            <person name="Lee S.D."/>
        </authorList>
    </citation>
    <scope>NUCLEOTIDE SEQUENCE [LARGE SCALE GENOMIC DNA]</scope>
    <source>
        <strain evidence="8 9">GH4-78</strain>
    </source>
</reference>
<dbReference type="AlphaFoldDB" id="A0A4R5LSE8"/>
<dbReference type="Gene3D" id="2.102.10.10">
    <property type="entry name" value="Rieske [2Fe-2S] iron-sulphur domain"/>
    <property type="match status" value="1"/>
</dbReference>
<dbReference type="PROSITE" id="PS51296">
    <property type="entry name" value="RIESKE"/>
    <property type="match status" value="1"/>
</dbReference>
<protein>
    <submittedName>
        <fullName evidence="8">Rieske (2Fe-2S) protein</fullName>
    </submittedName>
</protein>
<dbReference type="GO" id="GO:0046872">
    <property type="term" value="F:metal ion binding"/>
    <property type="evidence" value="ECO:0007669"/>
    <property type="project" value="UniProtKB-KW"/>
</dbReference>
<name>A0A4R5LSE8_9GAMM</name>
<dbReference type="Proteomes" id="UP000295554">
    <property type="component" value="Unassembled WGS sequence"/>
</dbReference>
<keyword evidence="9" id="KW-1185">Reference proteome</keyword>
<sequence>MRFYPLEKLINLHDGYSRQFKIDHLQLLLIQRQGQLYLIEASCPHRAHPLDAGNISDNAIECPLHHYRFALDDGRLLRQTEESCRALKIWEIAYEGVEVGVMLAREFDR</sequence>
<keyword evidence="1" id="KW-0001">2Fe-2S</keyword>
<organism evidence="8 9">
    <name type="scientific">Seongchinamella unica</name>
    <dbReference type="NCBI Taxonomy" id="2547392"/>
    <lineage>
        <taxon>Bacteria</taxon>
        <taxon>Pseudomonadati</taxon>
        <taxon>Pseudomonadota</taxon>
        <taxon>Gammaproteobacteria</taxon>
        <taxon>Cellvibrionales</taxon>
        <taxon>Halieaceae</taxon>
        <taxon>Seongchinamella</taxon>
    </lineage>
</organism>
<evidence type="ECO:0000256" key="6">
    <source>
        <dbReference type="ARBA" id="ARBA00038001"/>
    </source>
</evidence>
<dbReference type="PANTHER" id="PTHR21496">
    <property type="entry name" value="FERREDOXIN-RELATED"/>
    <property type="match status" value="1"/>
</dbReference>
<evidence type="ECO:0000313" key="9">
    <source>
        <dbReference type="Proteomes" id="UP000295554"/>
    </source>
</evidence>
<dbReference type="InterPro" id="IPR017941">
    <property type="entry name" value="Rieske_2Fe-2S"/>
</dbReference>
<comment type="similarity">
    <text evidence="6">Belongs to the bacterial ring-hydroxylating dioxygenase ferredoxin component family.</text>
</comment>
<dbReference type="RefSeq" id="WP_133212216.1">
    <property type="nucleotide sequence ID" value="NZ_SMSE01000002.1"/>
</dbReference>
<dbReference type="SUPFAM" id="SSF50022">
    <property type="entry name" value="ISP domain"/>
    <property type="match status" value="1"/>
</dbReference>
<proteinExistence type="inferred from homology"/>
<dbReference type="GO" id="GO:0051537">
    <property type="term" value="F:2 iron, 2 sulfur cluster binding"/>
    <property type="evidence" value="ECO:0007669"/>
    <property type="project" value="UniProtKB-KW"/>
</dbReference>
<evidence type="ECO:0000256" key="2">
    <source>
        <dbReference type="ARBA" id="ARBA00022723"/>
    </source>
</evidence>
<keyword evidence="4" id="KW-0411">Iron-sulfur</keyword>
<evidence type="ECO:0000259" key="7">
    <source>
        <dbReference type="PROSITE" id="PS51296"/>
    </source>
</evidence>
<evidence type="ECO:0000256" key="1">
    <source>
        <dbReference type="ARBA" id="ARBA00022714"/>
    </source>
</evidence>
<keyword evidence="3" id="KW-0408">Iron</keyword>
<dbReference type="Pfam" id="PF00355">
    <property type="entry name" value="Rieske"/>
    <property type="match status" value="1"/>
</dbReference>
<dbReference type="PANTHER" id="PTHR21496:SF0">
    <property type="entry name" value="RIESKE DOMAIN-CONTAINING PROTEIN"/>
    <property type="match status" value="1"/>
</dbReference>
<comment type="cofactor">
    <cofactor evidence="5">
        <name>[2Fe-2S] cluster</name>
        <dbReference type="ChEBI" id="CHEBI:190135"/>
    </cofactor>
</comment>